<dbReference type="EMBL" id="AAKL01000051">
    <property type="protein sequence ID" value="EAP71508.1"/>
    <property type="molecule type" value="Genomic_DNA"/>
</dbReference>
<evidence type="ECO:0000313" key="11">
    <source>
        <dbReference type="Proteomes" id="UP000005933"/>
    </source>
</evidence>
<reference evidence="10 11" key="1">
    <citation type="journal article" date="2006" name="Mol. Plant Microbe Interact.">
        <title>Identification of open reading frames unique to a select agent: Ralstonia solanacearum race 3 biovar 2.</title>
        <authorList>
            <person name="Gabriel D.W."/>
            <person name="Allen C."/>
            <person name="Schell M."/>
            <person name="Denny T.P."/>
            <person name="Greenberg J.T."/>
            <person name="Duan Y.P."/>
            <person name="Flores-Cruz Z."/>
            <person name="Huang Q."/>
            <person name="Clifford J.M."/>
            <person name="Presting G."/>
            <person name="Gonzalez E.T."/>
            <person name="Reddy J."/>
            <person name="Elphinstone J."/>
            <person name="Swanson J."/>
            <person name="Yao J."/>
            <person name="Mulholland V."/>
            <person name="Liu L."/>
            <person name="Farmerie W."/>
            <person name="Patnaikuni M."/>
            <person name="Balogh B."/>
            <person name="Norman D."/>
            <person name="Alvarez A."/>
            <person name="Castillo J.A."/>
            <person name="Jones J."/>
            <person name="Saddler G."/>
            <person name="Walunas T."/>
            <person name="Zhukov A."/>
            <person name="Mikhailova N."/>
        </authorList>
    </citation>
    <scope>NUCLEOTIDE SEQUENCE [LARGE SCALE GENOMIC DNA]</scope>
    <source>
        <strain evidence="10 11">UW551</strain>
    </source>
</reference>
<feature type="binding site" evidence="7">
    <location>
        <position position="242"/>
    </location>
    <ligand>
        <name>substrate</name>
    </ligand>
</feature>
<evidence type="ECO:0000256" key="3">
    <source>
        <dbReference type="ARBA" id="ARBA00022630"/>
    </source>
</evidence>
<sequence length="331" mass="36583">MPRADHAPSPAAGIAFAGPPYHVAAALPHGLPHRHRVVPRVSHARVGTALFRAAAPSVAAQAHDAPRPSQTIVGGARRFARPRARCAKHAGRLAPAQTAGGRLCLYSARSTYAAPVSRAMTSIADIRTDYARAALDIADVDPNPLRQFRRWFDEALKAEVAEINAMTLATVDPQGQPSARIVLLKNLDERGFTFFTNYCSHKGEELAANPHAALLFHWIGLERQVRIQGVVEKVSEAESDAYYHSRPLGSRLGAWASEQSSEVPDRATLEAREAEYRERFGDAPPRPPHWGGYRLLPARIEFWQGRPSRLHDRLEYRHQPDGGWRIVRLAP</sequence>
<feature type="binding site" evidence="7">
    <location>
        <position position="303"/>
    </location>
    <ligand>
        <name>FMN</name>
        <dbReference type="ChEBI" id="CHEBI:58210"/>
    </ligand>
</feature>
<feature type="binding site" evidence="7">
    <location>
        <position position="185"/>
    </location>
    <ligand>
        <name>substrate</name>
    </ligand>
</feature>
<comment type="caution">
    <text evidence="10">The sequence shown here is derived from an EMBL/GenBank/DDBJ whole genome shotgun (WGS) entry which is preliminary data.</text>
</comment>
<dbReference type="PANTHER" id="PTHR10851:SF0">
    <property type="entry name" value="PYRIDOXINE-5'-PHOSPHATE OXIDASE"/>
    <property type="match status" value="1"/>
</dbReference>
<dbReference type="InterPro" id="IPR012349">
    <property type="entry name" value="Split_barrel_FMN-bd"/>
</dbReference>
<keyword evidence="5 7" id="KW-0560">Oxidoreductase</keyword>
<dbReference type="Pfam" id="PF10590">
    <property type="entry name" value="PNP_phzG_C"/>
    <property type="match status" value="1"/>
</dbReference>
<dbReference type="GO" id="GO:0008615">
    <property type="term" value="P:pyridoxine biosynthetic process"/>
    <property type="evidence" value="ECO:0007669"/>
    <property type="project" value="UniProtKB-UniRule"/>
</dbReference>
<accession>A0AB33V9M9</accession>
<organism evidence="10 11">
    <name type="scientific">Ralstonia solanacearum (strain UW551)</name>
    <dbReference type="NCBI Taxonomy" id="342110"/>
    <lineage>
        <taxon>Bacteria</taxon>
        <taxon>Pseudomonadati</taxon>
        <taxon>Pseudomonadota</taxon>
        <taxon>Betaproteobacteria</taxon>
        <taxon>Burkholderiales</taxon>
        <taxon>Burkholderiaceae</taxon>
        <taxon>Ralstonia</taxon>
        <taxon>Ralstonia solanacearum species complex</taxon>
    </lineage>
</organism>
<dbReference type="Proteomes" id="UP000005933">
    <property type="component" value="Unassembled WGS sequence"/>
</dbReference>
<comment type="function">
    <text evidence="7">Catalyzes the oxidation of either pyridoxine 5'-phosphate (PNP) or pyridoxamine 5'-phosphate (PMP) into pyridoxal 5'-phosphate (PLP).</text>
</comment>
<feature type="domain" description="Pyridoxine 5'-phosphate oxidase dimerisation C-terminal" evidence="9">
    <location>
        <begin position="290"/>
        <end position="331"/>
    </location>
</feature>
<feature type="binding site" evidence="7">
    <location>
        <position position="313"/>
    </location>
    <ligand>
        <name>FMN</name>
        <dbReference type="ChEBI" id="CHEBI:58210"/>
    </ligand>
</feature>
<evidence type="ECO:0000256" key="5">
    <source>
        <dbReference type="ARBA" id="ARBA00023002"/>
    </source>
</evidence>
<comment type="subunit">
    <text evidence="2 7">Homodimer.</text>
</comment>
<dbReference type="EC" id="1.4.3.5" evidence="7"/>
<dbReference type="InterPro" id="IPR019576">
    <property type="entry name" value="Pyridoxamine_oxidase_dimer_C"/>
</dbReference>
<feature type="binding site" evidence="7">
    <location>
        <begin position="259"/>
        <end position="260"/>
    </location>
    <ligand>
        <name>FMN</name>
        <dbReference type="ChEBI" id="CHEBI:58210"/>
    </ligand>
</feature>
<name>A0AB33V9M9_RALSU</name>
<keyword evidence="3 7" id="KW-0285">Flavoprotein</keyword>
<dbReference type="PANTHER" id="PTHR10851">
    <property type="entry name" value="PYRIDOXINE-5-PHOSPHATE OXIDASE"/>
    <property type="match status" value="1"/>
</dbReference>
<dbReference type="AlphaFoldDB" id="A0AB33V9M9"/>
<dbReference type="Gene3D" id="2.30.110.10">
    <property type="entry name" value="Electron Transport, Fmn-binding Protein, Chain A"/>
    <property type="match status" value="1"/>
</dbReference>
<dbReference type="InterPro" id="IPR011576">
    <property type="entry name" value="Pyridox_Oxase_N"/>
</dbReference>
<evidence type="ECO:0000256" key="6">
    <source>
        <dbReference type="ARBA" id="ARBA00023096"/>
    </source>
</evidence>
<dbReference type="GO" id="GO:0010181">
    <property type="term" value="F:FMN binding"/>
    <property type="evidence" value="ECO:0007669"/>
    <property type="project" value="UniProtKB-UniRule"/>
</dbReference>
<feature type="binding site" evidence="7">
    <location>
        <position position="202"/>
    </location>
    <ligand>
        <name>FMN</name>
        <dbReference type="ChEBI" id="CHEBI:58210"/>
    </ligand>
</feature>
<comment type="pathway">
    <text evidence="7">Cofactor metabolism; pyridoxal 5'-phosphate salvage; pyridoxal 5'-phosphate from pyridoxamine 5'-phosphate: step 1/1.</text>
</comment>
<dbReference type="NCBIfam" id="TIGR00558">
    <property type="entry name" value="pdxH"/>
    <property type="match status" value="1"/>
</dbReference>
<feature type="binding site" evidence="7">
    <location>
        <begin position="195"/>
        <end position="196"/>
    </location>
    <ligand>
        <name>FMN</name>
        <dbReference type="ChEBI" id="CHEBI:58210"/>
    </ligand>
</feature>
<evidence type="ECO:0000256" key="1">
    <source>
        <dbReference type="ARBA" id="ARBA00007301"/>
    </source>
</evidence>
<proteinExistence type="inferred from homology"/>
<dbReference type="Pfam" id="PF01243">
    <property type="entry name" value="PNPOx_N"/>
    <property type="match status" value="1"/>
</dbReference>
<dbReference type="PROSITE" id="PS01064">
    <property type="entry name" value="PYRIDOX_OXIDASE"/>
    <property type="match status" value="1"/>
</dbReference>
<feature type="binding site" evidence="7">
    <location>
        <position position="224"/>
    </location>
    <ligand>
        <name>FMN</name>
        <dbReference type="ChEBI" id="CHEBI:58210"/>
    </ligand>
</feature>
<evidence type="ECO:0000256" key="2">
    <source>
        <dbReference type="ARBA" id="ARBA00011738"/>
    </source>
</evidence>
<comment type="catalytic activity">
    <reaction evidence="7">
        <text>pyridoxamine 5'-phosphate + O2 + H2O = pyridoxal 5'-phosphate + H2O2 + NH4(+)</text>
        <dbReference type="Rhea" id="RHEA:15817"/>
        <dbReference type="ChEBI" id="CHEBI:15377"/>
        <dbReference type="ChEBI" id="CHEBI:15379"/>
        <dbReference type="ChEBI" id="CHEBI:16240"/>
        <dbReference type="ChEBI" id="CHEBI:28938"/>
        <dbReference type="ChEBI" id="CHEBI:58451"/>
        <dbReference type="ChEBI" id="CHEBI:597326"/>
        <dbReference type="EC" id="1.4.3.5"/>
    </reaction>
</comment>
<evidence type="ECO:0000259" key="8">
    <source>
        <dbReference type="Pfam" id="PF01243"/>
    </source>
</evidence>
<gene>
    <name evidence="7" type="primary">pdxH</name>
    <name evidence="10" type="ORF">RRSL_01513</name>
</gene>
<keyword evidence="6 7" id="KW-0664">Pyridoxine biosynthesis</keyword>
<evidence type="ECO:0000256" key="4">
    <source>
        <dbReference type="ARBA" id="ARBA00022643"/>
    </source>
</evidence>
<evidence type="ECO:0000259" key="9">
    <source>
        <dbReference type="Pfam" id="PF10590"/>
    </source>
</evidence>
<dbReference type="FunFam" id="2.30.110.10:FF:000020">
    <property type="entry name" value="PNPO isoform 11"/>
    <property type="match status" value="1"/>
</dbReference>
<feature type="binding site" evidence="7">
    <location>
        <position position="246"/>
    </location>
    <ligand>
        <name>substrate</name>
    </ligand>
</feature>
<feature type="binding site" evidence="7">
    <location>
        <begin position="180"/>
        <end position="185"/>
    </location>
    <ligand>
        <name>FMN</name>
        <dbReference type="ChEBI" id="CHEBI:58210"/>
    </ligand>
</feature>
<feature type="binding site" evidence="7">
    <location>
        <position position="250"/>
    </location>
    <ligand>
        <name>substrate</name>
    </ligand>
</feature>
<comment type="catalytic activity">
    <reaction evidence="7">
        <text>pyridoxine 5'-phosphate + O2 = pyridoxal 5'-phosphate + H2O2</text>
        <dbReference type="Rhea" id="RHEA:15149"/>
        <dbReference type="ChEBI" id="CHEBI:15379"/>
        <dbReference type="ChEBI" id="CHEBI:16240"/>
        <dbReference type="ChEBI" id="CHEBI:58589"/>
        <dbReference type="ChEBI" id="CHEBI:597326"/>
        <dbReference type="EC" id="1.4.3.5"/>
    </reaction>
</comment>
<dbReference type="InterPro" id="IPR019740">
    <property type="entry name" value="Pyridox_Oxase_CS"/>
</dbReference>
<evidence type="ECO:0000256" key="7">
    <source>
        <dbReference type="HAMAP-Rule" id="MF_01629"/>
    </source>
</evidence>
<dbReference type="SUPFAM" id="SSF50475">
    <property type="entry name" value="FMN-binding split barrel"/>
    <property type="match status" value="1"/>
</dbReference>
<dbReference type="GO" id="GO:0004733">
    <property type="term" value="F:pyridoxamine phosphate oxidase activity"/>
    <property type="evidence" value="ECO:0007669"/>
    <property type="project" value="UniProtKB-UniRule"/>
</dbReference>
<comment type="cofactor">
    <cofactor evidence="7">
        <name>FMN</name>
        <dbReference type="ChEBI" id="CHEBI:58210"/>
    </cofactor>
    <text evidence="7">Binds 1 FMN per subunit.</text>
</comment>
<evidence type="ECO:0000313" key="10">
    <source>
        <dbReference type="EMBL" id="EAP71508.1"/>
    </source>
</evidence>
<dbReference type="NCBIfam" id="NF004231">
    <property type="entry name" value="PRK05679.1"/>
    <property type="match status" value="1"/>
</dbReference>
<protein>
    <recommendedName>
        <fullName evidence="7">Pyridoxine/pyridoxamine 5'-phosphate oxidase</fullName>
        <ecNumber evidence="7">1.4.3.5</ecNumber>
    </recommendedName>
    <alternativeName>
        <fullName evidence="7">PNP/PMP oxidase</fullName>
        <shortName evidence="7">PNPOx</shortName>
    </alternativeName>
    <alternativeName>
        <fullName evidence="7">Pyridoxal 5'-phosphate synthase</fullName>
    </alternativeName>
</protein>
<feature type="domain" description="Pyridoxamine 5'-phosphate oxidase N-terminal" evidence="8">
    <location>
        <begin position="152"/>
        <end position="277"/>
    </location>
</feature>
<comment type="caution">
    <text evidence="7">Lacks conserved residue(s) required for the propagation of feature annotation.</text>
</comment>
<dbReference type="InterPro" id="IPR000659">
    <property type="entry name" value="Pyridox_Oxase"/>
</dbReference>
<comment type="similarity">
    <text evidence="1 7">Belongs to the pyridoxamine 5'-phosphate oxidase family.</text>
</comment>
<keyword evidence="4 7" id="KW-0288">FMN</keyword>
<dbReference type="HAMAP" id="MF_01629">
    <property type="entry name" value="PdxH"/>
    <property type="match status" value="1"/>
</dbReference>
<comment type="pathway">
    <text evidence="7">Cofactor metabolism; pyridoxal 5'-phosphate salvage; pyridoxal 5'-phosphate from pyridoxine 5'-phosphate: step 1/1.</text>
</comment>
<feature type="binding site" evidence="7">
    <location>
        <begin position="309"/>
        <end position="311"/>
    </location>
    <ligand>
        <name>substrate</name>
    </ligand>
</feature>